<comment type="similarity">
    <text evidence="1">Belongs to the ROK (NagC/XylR) family.</text>
</comment>
<dbReference type="CDD" id="cd24061">
    <property type="entry name" value="ASKHA_NBD_ROK_SgGLK-like"/>
    <property type="match status" value="1"/>
</dbReference>
<reference evidence="10" key="1">
    <citation type="journal article" date="2019" name="Int. J. Syst. Evol. Microbiol.">
        <title>The Global Catalogue of Microorganisms (GCM) 10K type strain sequencing project: providing services to taxonomists for standard genome sequencing and annotation.</title>
        <authorList>
            <consortium name="The Broad Institute Genomics Platform"/>
            <consortium name="The Broad Institute Genome Sequencing Center for Infectious Disease"/>
            <person name="Wu L."/>
            <person name="Ma J."/>
        </authorList>
    </citation>
    <scope>NUCLEOTIDE SEQUENCE [LARGE SCALE GENOMIC DNA]</scope>
    <source>
        <strain evidence="10">CGMCC 1.12859</strain>
    </source>
</reference>
<gene>
    <name evidence="9" type="ORF">ACFQMG_33245</name>
</gene>
<evidence type="ECO:0000256" key="2">
    <source>
        <dbReference type="ARBA" id="ARBA00012323"/>
    </source>
</evidence>
<sequence>MTSPNSAQRPAVLPTLLGLGPRFADRRRRALPAGVLRLPTIGVDIGGTKVVAGVVDGEGRVLESVRTETPHKSKSPAVVEDVIVDLVLQLADKHDVHAVGVGAAGWVDAERSRVLFAPHLNWRNEPLRDALSRRLRFPVVVENDANAAAWAEWRFGAGRGEDHMVMITLGTGIGGAVVRDGWVDRGKYGLAGEFGHMQVVPGGHRCPCGNRGCWEQYSSGNALVREARGLVAEESPVIEGLLARAGGTAEGITGPLVTEAARDGDATATELLYEVGHWLGVGIANLAAALDPGRFVVGGGVSEAGDLLLGPAREAFGRTLTGRGFRPEAGLVHAALGNEAGLVGAADLARQVARRFRTIKRHRVERAAGGA</sequence>
<dbReference type="EC" id="2.7.1.2" evidence="2"/>
<dbReference type="PANTHER" id="PTHR18964:SF173">
    <property type="entry name" value="GLUCOKINASE"/>
    <property type="match status" value="1"/>
</dbReference>
<evidence type="ECO:0000256" key="6">
    <source>
        <dbReference type="ARBA" id="ARBA00022777"/>
    </source>
</evidence>
<dbReference type="PANTHER" id="PTHR18964">
    <property type="entry name" value="ROK (REPRESSOR, ORF, KINASE) FAMILY"/>
    <property type="match status" value="1"/>
</dbReference>
<proteinExistence type="inferred from homology"/>
<dbReference type="NCBIfam" id="TIGR00744">
    <property type="entry name" value="ROK_glcA_fam"/>
    <property type="match status" value="1"/>
</dbReference>
<evidence type="ECO:0000256" key="4">
    <source>
        <dbReference type="ARBA" id="ARBA00022679"/>
    </source>
</evidence>
<name>A0ABW2G4H8_9ACTN</name>
<dbReference type="SUPFAM" id="SSF53067">
    <property type="entry name" value="Actin-like ATPase domain"/>
    <property type="match status" value="1"/>
</dbReference>
<keyword evidence="6" id="KW-0418">Kinase</keyword>
<keyword evidence="7" id="KW-0067">ATP-binding</keyword>
<dbReference type="Gene3D" id="3.30.420.40">
    <property type="match status" value="2"/>
</dbReference>
<dbReference type="GO" id="GO:0004340">
    <property type="term" value="F:glucokinase activity"/>
    <property type="evidence" value="ECO:0007669"/>
    <property type="project" value="UniProtKB-EC"/>
</dbReference>
<dbReference type="InterPro" id="IPR043129">
    <property type="entry name" value="ATPase_NBD"/>
</dbReference>
<protein>
    <recommendedName>
        <fullName evidence="3">Glucokinase</fullName>
        <ecNumber evidence="2">2.7.1.2</ecNumber>
    </recommendedName>
    <alternativeName>
        <fullName evidence="8">Glucose kinase</fullName>
    </alternativeName>
</protein>
<dbReference type="Proteomes" id="UP001596435">
    <property type="component" value="Unassembled WGS sequence"/>
</dbReference>
<dbReference type="InterPro" id="IPR000600">
    <property type="entry name" value="ROK"/>
</dbReference>
<keyword evidence="5" id="KW-0547">Nucleotide-binding</keyword>
<dbReference type="Pfam" id="PF00480">
    <property type="entry name" value="ROK"/>
    <property type="match status" value="1"/>
</dbReference>
<evidence type="ECO:0000256" key="1">
    <source>
        <dbReference type="ARBA" id="ARBA00006479"/>
    </source>
</evidence>
<evidence type="ECO:0000313" key="9">
    <source>
        <dbReference type="EMBL" id="MFC7184429.1"/>
    </source>
</evidence>
<evidence type="ECO:0000313" key="10">
    <source>
        <dbReference type="Proteomes" id="UP001596435"/>
    </source>
</evidence>
<dbReference type="InterPro" id="IPR049874">
    <property type="entry name" value="ROK_cs"/>
</dbReference>
<dbReference type="RefSeq" id="WP_198523971.1">
    <property type="nucleotide sequence ID" value="NZ_BAABKV010000001.1"/>
</dbReference>
<evidence type="ECO:0000256" key="7">
    <source>
        <dbReference type="ARBA" id="ARBA00022840"/>
    </source>
</evidence>
<dbReference type="PROSITE" id="PS01125">
    <property type="entry name" value="ROK"/>
    <property type="match status" value="1"/>
</dbReference>
<dbReference type="EMBL" id="JBHTAJ010000101">
    <property type="protein sequence ID" value="MFC7184429.1"/>
    <property type="molecule type" value="Genomic_DNA"/>
</dbReference>
<dbReference type="InterPro" id="IPR004654">
    <property type="entry name" value="ROK_glcA"/>
</dbReference>
<comment type="caution">
    <text evidence="9">The sequence shown here is derived from an EMBL/GenBank/DDBJ whole genome shotgun (WGS) entry which is preliminary data.</text>
</comment>
<keyword evidence="4 9" id="KW-0808">Transferase</keyword>
<evidence type="ECO:0000256" key="3">
    <source>
        <dbReference type="ARBA" id="ARBA00014701"/>
    </source>
</evidence>
<keyword evidence="10" id="KW-1185">Reference proteome</keyword>
<accession>A0ABW2G4H8</accession>
<organism evidence="9 10">
    <name type="scientific">Kitasatospora paranensis</name>
    <dbReference type="NCBI Taxonomy" id="258053"/>
    <lineage>
        <taxon>Bacteria</taxon>
        <taxon>Bacillati</taxon>
        <taxon>Actinomycetota</taxon>
        <taxon>Actinomycetes</taxon>
        <taxon>Kitasatosporales</taxon>
        <taxon>Streptomycetaceae</taxon>
        <taxon>Kitasatospora</taxon>
    </lineage>
</organism>
<evidence type="ECO:0000256" key="8">
    <source>
        <dbReference type="ARBA" id="ARBA00032386"/>
    </source>
</evidence>
<evidence type="ECO:0000256" key="5">
    <source>
        <dbReference type="ARBA" id="ARBA00022741"/>
    </source>
</evidence>